<reference evidence="2" key="1">
    <citation type="journal article" date="2014" name="Front. Microbiol.">
        <title>High frequency of phylogenetically diverse reductive dehalogenase-homologous genes in deep subseafloor sedimentary metagenomes.</title>
        <authorList>
            <person name="Kawai M."/>
            <person name="Futagami T."/>
            <person name="Toyoda A."/>
            <person name="Takaki Y."/>
            <person name="Nishi S."/>
            <person name="Hori S."/>
            <person name="Arai W."/>
            <person name="Tsubouchi T."/>
            <person name="Morono Y."/>
            <person name="Uchiyama I."/>
            <person name="Ito T."/>
            <person name="Fujiyama A."/>
            <person name="Inagaki F."/>
            <person name="Takami H."/>
        </authorList>
    </citation>
    <scope>NUCLEOTIDE SEQUENCE</scope>
    <source>
        <strain evidence="2">Expedition CK06-06</strain>
    </source>
</reference>
<evidence type="ECO:0000256" key="1">
    <source>
        <dbReference type="SAM" id="MobiDB-lite"/>
    </source>
</evidence>
<feature type="non-terminal residue" evidence="2">
    <location>
        <position position="275"/>
    </location>
</feature>
<dbReference type="EMBL" id="BART01027359">
    <property type="protein sequence ID" value="GAG92175.1"/>
    <property type="molecule type" value="Genomic_DNA"/>
</dbReference>
<organism evidence="2">
    <name type="scientific">marine sediment metagenome</name>
    <dbReference type="NCBI Taxonomy" id="412755"/>
    <lineage>
        <taxon>unclassified sequences</taxon>
        <taxon>metagenomes</taxon>
        <taxon>ecological metagenomes</taxon>
    </lineage>
</organism>
<accession>X1BAR5</accession>
<dbReference type="AlphaFoldDB" id="X1BAR5"/>
<proteinExistence type="predicted"/>
<sequence>HLSWFRLRTFCQRNDVYLLSFDDSFFVFAKFVYFSRRNFRAARILSDSEQGIYIYGHSLKVPHVIYTGHGDGDDDNDDDNDGDDDDDDEVAGGANTPPSDTEELETDITGKSLSNPNPFFKRMKSRDPNLFLTDSEGKFKAYSRICPSSSRRQPVILTDEEKERIDKDHPGSYDEAVKYGSDPSKKYWYICPRYWSLKDDTSLTEAEVKSGKYGKVIPTDAKTVPEGAPIFEFTDNRQHRDAEGNYAQLYPGFLKQGSHPNGKCLPCCFKCGTVQ</sequence>
<evidence type="ECO:0000313" key="2">
    <source>
        <dbReference type="EMBL" id="GAG92175.1"/>
    </source>
</evidence>
<protein>
    <submittedName>
        <fullName evidence="2">Uncharacterized protein</fullName>
    </submittedName>
</protein>
<feature type="region of interest" description="Disordered" evidence="1">
    <location>
        <begin position="66"/>
        <end position="121"/>
    </location>
</feature>
<name>X1BAR5_9ZZZZ</name>
<feature type="compositionally biased region" description="Acidic residues" evidence="1">
    <location>
        <begin position="72"/>
        <end position="90"/>
    </location>
</feature>
<feature type="non-terminal residue" evidence="2">
    <location>
        <position position="1"/>
    </location>
</feature>
<comment type="caution">
    <text evidence="2">The sequence shown here is derived from an EMBL/GenBank/DDBJ whole genome shotgun (WGS) entry which is preliminary data.</text>
</comment>
<gene>
    <name evidence="2" type="ORF">S01H4_48516</name>
</gene>